<evidence type="ECO:0000313" key="2">
    <source>
        <dbReference type="Proteomes" id="UP000002009"/>
    </source>
</evidence>
<dbReference type="EMBL" id="CP001330">
    <property type="protein sequence ID" value="ACO66392.1"/>
    <property type="molecule type" value="Genomic_DNA"/>
</dbReference>
<reference evidence="1 2" key="1">
    <citation type="journal article" date="2009" name="Science">
        <title>Green evolution and dynamic adaptations revealed by genomes of the marine picoeukaryotes Micromonas.</title>
        <authorList>
            <person name="Worden A.Z."/>
            <person name="Lee J.H."/>
            <person name="Mock T."/>
            <person name="Rouze P."/>
            <person name="Simmons M.P."/>
            <person name="Aerts A.L."/>
            <person name="Allen A.E."/>
            <person name="Cuvelier M.L."/>
            <person name="Derelle E."/>
            <person name="Everett M.V."/>
            <person name="Foulon E."/>
            <person name="Grimwood J."/>
            <person name="Gundlach H."/>
            <person name="Henrissat B."/>
            <person name="Napoli C."/>
            <person name="McDonald S.M."/>
            <person name="Parker M.S."/>
            <person name="Rombauts S."/>
            <person name="Salamov A."/>
            <person name="Von Dassow P."/>
            <person name="Badger J.H."/>
            <person name="Coutinho P.M."/>
            <person name="Demir E."/>
            <person name="Dubchak I."/>
            <person name="Gentemann C."/>
            <person name="Eikrem W."/>
            <person name="Gready J.E."/>
            <person name="John U."/>
            <person name="Lanier W."/>
            <person name="Lindquist E.A."/>
            <person name="Lucas S."/>
            <person name="Mayer K.F."/>
            <person name="Moreau H."/>
            <person name="Not F."/>
            <person name="Otillar R."/>
            <person name="Panaud O."/>
            <person name="Pangilinan J."/>
            <person name="Paulsen I."/>
            <person name="Piegu B."/>
            <person name="Poliakov A."/>
            <person name="Robbens S."/>
            <person name="Schmutz J."/>
            <person name="Toulza E."/>
            <person name="Wyss T."/>
            <person name="Zelensky A."/>
            <person name="Zhou K."/>
            <person name="Armbrust E.V."/>
            <person name="Bhattacharya D."/>
            <person name="Goodenough U.W."/>
            <person name="Van de Peer Y."/>
            <person name="Grigoriev I.V."/>
        </authorList>
    </citation>
    <scope>NUCLEOTIDE SEQUENCE [LARGE SCALE GENOMIC DNA]</scope>
    <source>
        <strain evidence="2">RCC299 / NOUM17</strain>
    </source>
</reference>
<dbReference type="GeneID" id="8247556"/>
<keyword evidence="2" id="KW-1185">Reference proteome</keyword>
<name>C1EDM6_MICCC</name>
<dbReference type="Proteomes" id="UP000002009">
    <property type="component" value="Chromosome 11"/>
</dbReference>
<proteinExistence type="predicted"/>
<dbReference type="InParanoid" id="C1EDM6"/>
<accession>C1EDM6</accession>
<evidence type="ECO:0000313" key="1">
    <source>
        <dbReference type="EMBL" id="ACO66392.1"/>
    </source>
</evidence>
<protein>
    <submittedName>
        <fullName evidence="1">Uncharacterized protein</fullName>
    </submittedName>
</protein>
<organism evidence="1 2">
    <name type="scientific">Micromonas commoda (strain RCC299 / NOUM17 / CCMP2709)</name>
    <name type="common">Picoplanktonic green alga</name>
    <dbReference type="NCBI Taxonomy" id="296587"/>
    <lineage>
        <taxon>Eukaryota</taxon>
        <taxon>Viridiplantae</taxon>
        <taxon>Chlorophyta</taxon>
        <taxon>Mamiellophyceae</taxon>
        <taxon>Mamiellales</taxon>
        <taxon>Mamiellaceae</taxon>
        <taxon>Micromonas</taxon>
    </lineage>
</organism>
<dbReference type="KEGG" id="mis:MICPUN_109119"/>
<dbReference type="RefSeq" id="XP_002505134.1">
    <property type="nucleotide sequence ID" value="XM_002505088.1"/>
</dbReference>
<gene>
    <name evidence="1" type="ORF">MICPUN_109119</name>
</gene>
<dbReference type="AlphaFoldDB" id="C1EDM6"/>
<sequence length="120" mass="13667">MAMRLMVHSAATVARPPLFLCDPWWGARMHVATMVGAEIFRVRYERLVVLEVAHAIASGMYDHISPKSLCVGPTAAVERDLLTVFRVVGLIVPLVMWTYAREAQFRRFPKVWDKVVKKMV</sequence>